<dbReference type="SUPFAM" id="SSF48452">
    <property type="entry name" value="TPR-like"/>
    <property type="match status" value="1"/>
</dbReference>
<protein>
    <recommendedName>
        <fullName evidence="3">Tetratricopeptide repeat protein</fullName>
    </recommendedName>
</protein>
<dbReference type="AlphaFoldDB" id="A0A1B9E9N5"/>
<dbReference type="EMBL" id="LVEP01000002">
    <property type="protein sequence ID" value="OCB78667.1"/>
    <property type="molecule type" value="Genomic_DNA"/>
</dbReference>
<keyword evidence="2" id="KW-1185">Reference proteome</keyword>
<evidence type="ECO:0008006" key="3">
    <source>
        <dbReference type="Google" id="ProtNLM"/>
    </source>
</evidence>
<dbReference type="InterPro" id="IPR011990">
    <property type="entry name" value="TPR-like_helical_dom_sf"/>
</dbReference>
<accession>A0A1B9E9N5</accession>
<proteinExistence type="predicted"/>
<sequence>MKNKILILVLFFISIKAVSQKEQIKNAQNEFKSDNLKVALDILTKSEYLIINAEDADKSEFYSLKAEIFRAFADKNIAVTTNLSAAVTSYQQLIKEELLTGNLIYIVKAREAIDAIKKDLENRATTDIKNAKYRDGATKMYALYAMDKKDADNLYYSTSYFMMAKDYEAALRNYKELENINYTGKGVAYYAVNKKTKIEEEFASAMYRDASVNAGEYEKPRNAKIESKRTEICRNLAYLYTEKGDLVAAEVIYKKMIAFNPNFIEPYLDLAYLNLDKKKLLEDQMNTLGTSAKEMQIYDALKLKTEGFIKEALFYLKAGNALAPDNDKITDLLLKLYRALDLTSEYNTLKAKI</sequence>
<dbReference type="STRING" id="1763534.GCA_001831475_01690"/>
<dbReference type="Gene3D" id="1.25.40.10">
    <property type="entry name" value="Tetratricopeptide repeat domain"/>
    <property type="match status" value="1"/>
</dbReference>
<reference evidence="1 2" key="1">
    <citation type="submission" date="2016-03" db="EMBL/GenBank/DDBJ databases">
        <authorList>
            <person name="Ploux O."/>
        </authorList>
    </citation>
    <scope>NUCLEOTIDE SEQUENCE [LARGE SCALE GENOMIC DNA]</scope>
    <source>
        <strain evidence="1 2">LPB0076</strain>
    </source>
</reference>
<evidence type="ECO:0000313" key="1">
    <source>
        <dbReference type="EMBL" id="OCB78667.1"/>
    </source>
</evidence>
<gene>
    <name evidence="1" type="ORF">LPBF_01350</name>
</gene>
<comment type="caution">
    <text evidence="1">The sequence shown here is derived from an EMBL/GenBank/DDBJ whole genome shotgun (WGS) entry which is preliminary data.</text>
</comment>
<name>A0A1B9E9N5_9FLAO</name>
<dbReference type="OrthoDB" id="1149028at2"/>
<dbReference type="RefSeq" id="WP_066331461.1">
    <property type="nucleotide sequence ID" value="NZ_CP017688.1"/>
</dbReference>
<dbReference type="Proteomes" id="UP000093510">
    <property type="component" value="Unassembled WGS sequence"/>
</dbReference>
<evidence type="ECO:0000313" key="2">
    <source>
        <dbReference type="Proteomes" id="UP000093510"/>
    </source>
</evidence>
<organism evidence="1 2">
    <name type="scientific">Flavobacterium crassostreae</name>
    <dbReference type="NCBI Taxonomy" id="1763534"/>
    <lineage>
        <taxon>Bacteria</taxon>
        <taxon>Pseudomonadati</taxon>
        <taxon>Bacteroidota</taxon>
        <taxon>Flavobacteriia</taxon>
        <taxon>Flavobacteriales</taxon>
        <taxon>Flavobacteriaceae</taxon>
        <taxon>Flavobacterium</taxon>
    </lineage>
</organism>